<dbReference type="NCBIfam" id="TIGR02218">
    <property type="entry name" value="phg_TIGR02218"/>
    <property type="match status" value="1"/>
</dbReference>
<dbReference type="InterPro" id="IPR011928">
    <property type="entry name" value="Phage_phiJL001_Gp84"/>
</dbReference>
<dbReference type="Pfam" id="PF09356">
    <property type="entry name" value="Phage_BR0599"/>
    <property type="match status" value="1"/>
</dbReference>
<gene>
    <name evidence="2" type="ORF">MM415B00355_0009</name>
</gene>
<accession>A0A6M3J886</accession>
<sequence>MFPLTNAMETRRTVHTKPWCRLFKITRRDSVVLRMTDHDAALEFFEGSTPYSYSPLNGPSGSSSRWTVDASANSTSFDGFVIDSPGVDPDHIREGRYDRARVDAYVVDWRFSWAGFFSHDVYWLHDITFSGETWTAQARSLKGQLDVRIGRIYNKRCDANLFDDRCGLAIGPFTFSGQVDAVSGLSGGYDNVRMRFEGSGTGGAPYTGQADGYFKDGKLVWATGANAISGLTEYEVQVYEQTNGVVQLWMPTPYDIAIGDAFQIFPGCDKSLAGHCRKKFSISDPTQVKQHRGFPYCPTARALLMVPNASY</sequence>
<feature type="domain" description="Bacteriophage phiJL001 Gp84 C-terminal" evidence="1">
    <location>
        <begin position="212"/>
        <end position="299"/>
    </location>
</feature>
<organism evidence="2">
    <name type="scientific">viral metagenome</name>
    <dbReference type="NCBI Taxonomy" id="1070528"/>
    <lineage>
        <taxon>unclassified sequences</taxon>
        <taxon>metagenomes</taxon>
        <taxon>organismal metagenomes</taxon>
    </lineage>
</organism>
<dbReference type="AlphaFoldDB" id="A0A6M3J886"/>
<dbReference type="InterPro" id="IPR018964">
    <property type="entry name" value="Phage_phiJL001_Gp84_C"/>
</dbReference>
<dbReference type="EMBL" id="MT141553">
    <property type="protein sequence ID" value="QJA66309.1"/>
    <property type="molecule type" value="Genomic_DNA"/>
</dbReference>
<name>A0A6M3J886_9ZZZZ</name>
<proteinExistence type="predicted"/>
<protein>
    <submittedName>
        <fullName evidence="2">Putative tail protein</fullName>
    </submittedName>
</protein>
<dbReference type="Pfam" id="PF09931">
    <property type="entry name" value="Phage_phiJL001_Gp84_N"/>
    <property type="match status" value="1"/>
</dbReference>
<evidence type="ECO:0000313" key="2">
    <source>
        <dbReference type="EMBL" id="QJA66309.1"/>
    </source>
</evidence>
<reference evidence="2" key="1">
    <citation type="submission" date="2020-03" db="EMBL/GenBank/DDBJ databases">
        <title>The deep terrestrial virosphere.</title>
        <authorList>
            <person name="Holmfeldt K."/>
            <person name="Nilsson E."/>
            <person name="Simone D."/>
            <person name="Lopez-Fernandez M."/>
            <person name="Wu X."/>
            <person name="de Brujin I."/>
            <person name="Lundin D."/>
            <person name="Andersson A."/>
            <person name="Bertilsson S."/>
            <person name="Dopson M."/>
        </authorList>
    </citation>
    <scope>NUCLEOTIDE SEQUENCE</scope>
    <source>
        <strain evidence="2">MM415B00355</strain>
    </source>
</reference>
<evidence type="ECO:0000259" key="1">
    <source>
        <dbReference type="Pfam" id="PF09356"/>
    </source>
</evidence>